<dbReference type="STRING" id="369723.Strop_1366"/>
<reference evidence="2" key="1">
    <citation type="journal article" date="2007" name="Proc. Natl. Acad. Sci. U.S.A.">
        <title>Genome sequencing reveals complex secondary metabolome in the marine actinomycete Salinispora tropica.</title>
        <authorList>
            <person name="Udwary D.W."/>
            <person name="Zeigler L."/>
            <person name="Asolkar R.N."/>
            <person name="Singan V."/>
            <person name="Lapidus A."/>
            <person name="Fenical W."/>
            <person name="Jensen P.R."/>
            <person name="Moore B.S."/>
        </authorList>
    </citation>
    <scope>NUCLEOTIDE SEQUENCE [LARGE SCALE GENOMIC DNA]</scope>
    <source>
        <strain evidence="2">ATCC BAA-916 / DSM 44818 / CNB-440</strain>
    </source>
</reference>
<dbReference type="Proteomes" id="UP000000235">
    <property type="component" value="Chromosome"/>
</dbReference>
<evidence type="ECO:0000313" key="2">
    <source>
        <dbReference type="Proteomes" id="UP000000235"/>
    </source>
</evidence>
<sequence>MVLTWTVMGKMTQRNMLPHGTMGYSRRKALRVGALLTLGSTVPSLTGCDPFDRDPPPPDPLAPMVDEAFALAAAYQDAVTTHPVLAGRLTPITEAHAAHAAELARVTEVALPSTTPTTSTAADSDTTLTALRERERAAGESAVQACLAAPAERAALLASIAAARASHLEALQ</sequence>
<organism evidence="1 2">
    <name type="scientific">Salinispora tropica (strain ATCC BAA-916 / DSM 44818 / JCM 13857 / NBRC 105044 / CNB-440)</name>
    <dbReference type="NCBI Taxonomy" id="369723"/>
    <lineage>
        <taxon>Bacteria</taxon>
        <taxon>Bacillati</taxon>
        <taxon>Actinomycetota</taxon>
        <taxon>Actinomycetes</taxon>
        <taxon>Micromonosporales</taxon>
        <taxon>Micromonosporaceae</taxon>
        <taxon>Salinispora</taxon>
    </lineage>
</organism>
<keyword evidence="2" id="KW-1185">Reference proteome</keyword>
<proteinExistence type="predicted"/>
<dbReference type="eggNOG" id="ENOG502ZGVP">
    <property type="taxonomic scope" value="Bacteria"/>
</dbReference>
<dbReference type="HOGENOM" id="CLU_1657108_0_0_11"/>
<dbReference type="AlphaFoldDB" id="A4X4N3"/>
<accession>A4X4N3</accession>
<name>A4X4N3_SALTO</name>
<protein>
    <recommendedName>
        <fullName evidence="3">DUF4439 domain-containing protein</fullName>
    </recommendedName>
</protein>
<dbReference type="EMBL" id="CP000667">
    <property type="protein sequence ID" value="ABP53833.1"/>
    <property type="molecule type" value="Genomic_DNA"/>
</dbReference>
<evidence type="ECO:0000313" key="1">
    <source>
        <dbReference type="EMBL" id="ABP53833.1"/>
    </source>
</evidence>
<gene>
    <name evidence="1" type="ordered locus">Strop_1366</name>
</gene>
<evidence type="ECO:0008006" key="3">
    <source>
        <dbReference type="Google" id="ProtNLM"/>
    </source>
</evidence>
<dbReference type="KEGG" id="stp:Strop_1366"/>